<name>A0A4P2R310_SORCE</name>
<feature type="region of interest" description="Disordered" evidence="1">
    <location>
        <begin position="1"/>
        <end position="31"/>
    </location>
</feature>
<evidence type="ECO:0000313" key="2">
    <source>
        <dbReference type="EMBL" id="AUX37058.1"/>
    </source>
</evidence>
<dbReference type="Proteomes" id="UP000295497">
    <property type="component" value="Chromosome"/>
</dbReference>
<evidence type="ECO:0000313" key="3">
    <source>
        <dbReference type="Proteomes" id="UP000295497"/>
    </source>
</evidence>
<dbReference type="EMBL" id="CP012672">
    <property type="protein sequence ID" value="AUX37058.1"/>
    <property type="molecule type" value="Genomic_DNA"/>
</dbReference>
<feature type="region of interest" description="Disordered" evidence="1">
    <location>
        <begin position="53"/>
        <end position="78"/>
    </location>
</feature>
<proteinExistence type="predicted"/>
<feature type="compositionally biased region" description="Basic residues" evidence="1">
    <location>
        <begin position="14"/>
        <end position="25"/>
    </location>
</feature>
<evidence type="ECO:0000256" key="1">
    <source>
        <dbReference type="SAM" id="MobiDB-lite"/>
    </source>
</evidence>
<dbReference type="AlphaFoldDB" id="A0A4P2R310"/>
<reference evidence="2 3" key="1">
    <citation type="submission" date="2015-09" db="EMBL/GenBank/DDBJ databases">
        <title>Sorangium comparison.</title>
        <authorList>
            <person name="Zaburannyi N."/>
            <person name="Bunk B."/>
            <person name="Overmann J."/>
            <person name="Mueller R."/>
        </authorList>
    </citation>
    <scope>NUCLEOTIDE SEQUENCE [LARGE SCALE GENOMIC DNA]</scope>
    <source>
        <strain evidence="2 3">So ce836</strain>
    </source>
</reference>
<feature type="compositionally biased region" description="Basic and acidic residues" evidence="1">
    <location>
        <begin position="59"/>
        <end position="78"/>
    </location>
</feature>
<organism evidence="2 3">
    <name type="scientific">Sorangium cellulosum</name>
    <name type="common">Polyangium cellulosum</name>
    <dbReference type="NCBI Taxonomy" id="56"/>
    <lineage>
        <taxon>Bacteria</taxon>
        <taxon>Pseudomonadati</taxon>
        <taxon>Myxococcota</taxon>
        <taxon>Polyangia</taxon>
        <taxon>Polyangiales</taxon>
        <taxon>Polyangiaceae</taxon>
        <taxon>Sorangium</taxon>
    </lineage>
</organism>
<sequence length="120" mass="13111">MISTPPETPNALSPHRRPSPRRQPRRASPWARGPGAALLALLVAAVALAACSRGAGAPKRREAAPERDSACTDPEKPRAYFYPAENRTDYAPDDPWKDGCAMLVPDHLFCCPEKVPEKPR</sequence>
<protein>
    <submittedName>
        <fullName evidence="2">Uncharacterized protein</fullName>
    </submittedName>
</protein>
<accession>A0A4P2R310</accession>
<gene>
    <name evidence="2" type="ORF">SOCE836_092770</name>
</gene>